<evidence type="ECO:0000313" key="2">
    <source>
        <dbReference type="Proteomes" id="UP001603857"/>
    </source>
</evidence>
<name>A0ABD1L126_9FABA</name>
<sequence>MGKVQFGACSIKIPDADESRAIPHNSRVKFRFKHGDVVWVDCLPLLGSNMHR</sequence>
<evidence type="ECO:0000313" key="1">
    <source>
        <dbReference type="EMBL" id="KAL2317214.1"/>
    </source>
</evidence>
<reference evidence="1 2" key="1">
    <citation type="submission" date="2024-08" db="EMBL/GenBank/DDBJ databases">
        <title>Insights into the chromosomal genome structure of Flemingia macrophylla.</title>
        <authorList>
            <person name="Ding Y."/>
            <person name="Zhao Y."/>
            <person name="Bi W."/>
            <person name="Wu M."/>
            <person name="Zhao G."/>
            <person name="Gong Y."/>
            <person name="Li W."/>
            <person name="Zhang P."/>
        </authorList>
    </citation>
    <scope>NUCLEOTIDE SEQUENCE [LARGE SCALE GENOMIC DNA]</scope>
    <source>
        <strain evidence="1">DYQJB</strain>
        <tissue evidence="1">Leaf</tissue>
    </source>
</reference>
<comment type="caution">
    <text evidence="1">The sequence shown here is derived from an EMBL/GenBank/DDBJ whole genome shotgun (WGS) entry which is preliminary data.</text>
</comment>
<accession>A0ABD1L126</accession>
<dbReference type="AlphaFoldDB" id="A0ABD1L126"/>
<protein>
    <submittedName>
        <fullName evidence="1">Uncharacterized protein</fullName>
    </submittedName>
</protein>
<gene>
    <name evidence="1" type="ORF">Fmac_031090</name>
</gene>
<dbReference type="EMBL" id="JBGMDY010000011">
    <property type="protein sequence ID" value="KAL2317214.1"/>
    <property type="molecule type" value="Genomic_DNA"/>
</dbReference>
<keyword evidence="2" id="KW-1185">Reference proteome</keyword>
<organism evidence="1 2">
    <name type="scientific">Flemingia macrophylla</name>
    <dbReference type="NCBI Taxonomy" id="520843"/>
    <lineage>
        <taxon>Eukaryota</taxon>
        <taxon>Viridiplantae</taxon>
        <taxon>Streptophyta</taxon>
        <taxon>Embryophyta</taxon>
        <taxon>Tracheophyta</taxon>
        <taxon>Spermatophyta</taxon>
        <taxon>Magnoliopsida</taxon>
        <taxon>eudicotyledons</taxon>
        <taxon>Gunneridae</taxon>
        <taxon>Pentapetalae</taxon>
        <taxon>rosids</taxon>
        <taxon>fabids</taxon>
        <taxon>Fabales</taxon>
        <taxon>Fabaceae</taxon>
        <taxon>Papilionoideae</taxon>
        <taxon>50 kb inversion clade</taxon>
        <taxon>NPAAA clade</taxon>
        <taxon>indigoferoid/millettioid clade</taxon>
        <taxon>Phaseoleae</taxon>
        <taxon>Flemingia</taxon>
    </lineage>
</organism>
<proteinExistence type="predicted"/>
<dbReference type="Proteomes" id="UP001603857">
    <property type="component" value="Unassembled WGS sequence"/>
</dbReference>